<feature type="transmembrane region" description="Helical" evidence="1">
    <location>
        <begin position="83"/>
        <end position="103"/>
    </location>
</feature>
<dbReference type="EMBL" id="RSDO01000005">
    <property type="protein sequence ID" value="RRR53838.1"/>
    <property type="molecule type" value="Genomic_DNA"/>
</dbReference>
<evidence type="ECO:0000313" key="3">
    <source>
        <dbReference type="Proteomes" id="UP000274117"/>
    </source>
</evidence>
<evidence type="ECO:0000256" key="1">
    <source>
        <dbReference type="SAM" id="Phobius"/>
    </source>
</evidence>
<feature type="transmembrane region" description="Helical" evidence="1">
    <location>
        <begin position="9"/>
        <end position="31"/>
    </location>
</feature>
<keyword evidence="1" id="KW-1133">Transmembrane helix</keyword>
<reference evidence="2 3" key="1">
    <citation type="submission" date="2018-11" db="EMBL/GenBank/DDBJ databases">
        <authorList>
            <person name="Stevens M.J."/>
            <person name="Cernela N."/>
            <person name="Spoerry Serrano N."/>
            <person name="Schmitt S."/>
            <person name="Schrenzel J."/>
            <person name="Stephan R."/>
        </authorList>
    </citation>
    <scope>NUCLEOTIDE SEQUENCE [LARGE SCALE GENOMIC DNA]</scope>
    <source>
        <strain evidence="2 3">PP422</strain>
    </source>
</reference>
<gene>
    <name evidence="2" type="ORF">EI998_03610</name>
</gene>
<reference evidence="2 3" key="2">
    <citation type="submission" date="2018-12" db="EMBL/GenBank/DDBJ databases">
        <title>Whole-genome sequences of fifteen clinical Streptococcus suis strains isolated from pigs between 2006 and 2018.</title>
        <authorList>
            <person name="Stevens M.J.A."/>
            <person name="Cernela N."/>
            <person name="Spoerry Serrano N."/>
            <person name="Schmitt S."/>
            <person name="Schrenzel J."/>
            <person name="Stephan R."/>
        </authorList>
    </citation>
    <scope>NUCLEOTIDE SEQUENCE [LARGE SCALE GENOMIC DNA]</scope>
    <source>
        <strain evidence="2 3">PP422</strain>
    </source>
</reference>
<name>A0A3R8SA83_STRSU</name>
<feature type="transmembrane region" description="Helical" evidence="1">
    <location>
        <begin position="115"/>
        <end position="134"/>
    </location>
</feature>
<proteinExistence type="predicted"/>
<keyword evidence="1" id="KW-0472">Membrane</keyword>
<comment type="caution">
    <text evidence="2">The sequence shown here is derived from an EMBL/GenBank/DDBJ whole genome shotgun (WGS) entry which is preliminary data.</text>
</comment>
<accession>A0A3R8SA83</accession>
<dbReference type="AlphaFoldDB" id="A0A3R8SA83"/>
<organism evidence="2 3">
    <name type="scientific">Streptococcus suis</name>
    <dbReference type="NCBI Taxonomy" id="1307"/>
    <lineage>
        <taxon>Bacteria</taxon>
        <taxon>Bacillati</taxon>
        <taxon>Bacillota</taxon>
        <taxon>Bacilli</taxon>
        <taxon>Lactobacillales</taxon>
        <taxon>Streptococcaceae</taxon>
        <taxon>Streptococcus</taxon>
    </lineage>
</organism>
<dbReference type="Proteomes" id="UP000274117">
    <property type="component" value="Unassembled WGS sequence"/>
</dbReference>
<dbReference type="InterPro" id="IPR021529">
    <property type="entry name" value="DUF2798"/>
</dbReference>
<sequence>MPQNRKERLFFGILMSAMMGFVMTVYNLWWAGRLQLTILLPSYFLGVVVSFIASQLVNPLAIRWINFIGPKLPSEKHISFAMISFRSVAMGLIMGVFGMYMSHLPFHLPIYGFRFLRNIILSLPLSYYIVNPLARRILVSVRERNS</sequence>
<feature type="transmembrane region" description="Helical" evidence="1">
    <location>
        <begin position="43"/>
        <end position="62"/>
    </location>
</feature>
<dbReference type="Pfam" id="PF11391">
    <property type="entry name" value="DUF2798"/>
    <property type="match status" value="1"/>
</dbReference>
<protein>
    <submittedName>
        <fullName evidence="2">Uncharacterized protein</fullName>
    </submittedName>
</protein>
<keyword evidence="1" id="KW-0812">Transmembrane</keyword>
<evidence type="ECO:0000313" key="2">
    <source>
        <dbReference type="EMBL" id="RRR53838.1"/>
    </source>
</evidence>